<evidence type="ECO:0000256" key="12">
    <source>
        <dbReference type="ARBA" id="ARBA00073136"/>
    </source>
</evidence>
<evidence type="ECO:0000256" key="1">
    <source>
        <dbReference type="ARBA" id="ARBA00004305"/>
    </source>
</evidence>
<comment type="similarity">
    <text evidence="2">Belongs to the methyltransferase superfamily. RsmH family.</text>
</comment>
<comment type="subcellular location">
    <subcellularLocation>
        <location evidence="1">Mitochondrion matrix</location>
    </subcellularLocation>
</comment>
<comment type="catalytic activity">
    <reaction evidence="10">
        <text>cytidine(839) in 12S rRNA + S-adenosyl-L-methionine = N(4)-methylcytidine(839) in 12S rRNA + S-adenosyl-L-homocysteine + H(+)</text>
        <dbReference type="Rhea" id="RHEA:62524"/>
        <dbReference type="Rhea" id="RHEA-COMP:16109"/>
        <dbReference type="Rhea" id="RHEA-COMP:16110"/>
        <dbReference type="ChEBI" id="CHEBI:15378"/>
        <dbReference type="ChEBI" id="CHEBI:57856"/>
        <dbReference type="ChEBI" id="CHEBI:59789"/>
        <dbReference type="ChEBI" id="CHEBI:74506"/>
        <dbReference type="ChEBI" id="CHEBI:82748"/>
    </reaction>
    <physiologicalReaction direction="left-to-right" evidence="10">
        <dbReference type="Rhea" id="RHEA:62525"/>
    </physiologicalReaction>
</comment>
<keyword evidence="6" id="KW-0949">S-adenosyl-L-methionine</keyword>
<keyword evidence="4 17" id="KW-0489">Methyltransferase</keyword>
<evidence type="ECO:0000256" key="11">
    <source>
        <dbReference type="ARBA" id="ARBA00056391"/>
    </source>
</evidence>
<reference evidence="16" key="1">
    <citation type="submission" date="2025-04" db="UniProtKB">
        <authorList>
            <consortium name="RefSeq"/>
        </authorList>
    </citation>
    <scope>IDENTIFICATION</scope>
    <source>
        <tissue evidence="16 17">Blood</tissue>
    </source>
</reference>
<dbReference type="InterPro" id="IPR023397">
    <property type="entry name" value="SAM-dep_MeTrfase_MraW_recog"/>
</dbReference>
<dbReference type="Pfam" id="PF01795">
    <property type="entry name" value="Methyltransf_5"/>
    <property type="match status" value="1"/>
</dbReference>
<evidence type="ECO:0000256" key="6">
    <source>
        <dbReference type="ARBA" id="ARBA00022691"/>
    </source>
</evidence>
<evidence type="ECO:0000313" key="17">
    <source>
        <dbReference type="RefSeq" id="XP_053059329.1"/>
    </source>
</evidence>
<dbReference type="RefSeq" id="XP_026928754.1">
    <property type="nucleotide sequence ID" value="XM_027072953.1"/>
</dbReference>
<evidence type="ECO:0000256" key="7">
    <source>
        <dbReference type="ARBA" id="ARBA00022946"/>
    </source>
</evidence>
<dbReference type="FunFam" id="1.10.150.170:FF:000002">
    <property type="entry name" value="Probable methyltransferase-like protein 15"/>
    <property type="match status" value="1"/>
</dbReference>
<gene>
    <name evidence="16 17 18" type="primary">METTL15</name>
</gene>
<keyword evidence="3" id="KW-0597">Phosphoprotein</keyword>
<evidence type="ECO:0000256" key="10">
    <source>
        <dbReference type="ARBA" id="ARBA00052418"/>
    </source>
</evidence>
<dbReference type="NCBIfam" id="TIGR00006">
    <property type="entry name" value="16S rRNA (cytosine(1402)-N(4))-methyltransferase RsmH"/>
    <property type="match status" value="1"/>
</dbReference>
<dbReference type="CTD" id="196074"/>
<keyword evidence="7" id="KW-0809">Transit peptide</keyword>
<dbReference type="InterPro" id="IPR029063">
    <property type="entry name" value="SAM-dependent_MTases_sf"/>
</dbReference>
<evidence type="ECO:0000256" key="5">
    <source>
        <dbReference type="ARBA" id="ARBA00022679"/>
    </source>
</evidence>
<dbReference type="InterPro" id="IPR002903">
    <property type="entry name" value="RsmH"/>
</dbReference>
<dbReference type="Gene3D" id="1.10.150.170">
    <property type="entry name" value="Putative methyltransferase TM0872, insert domain"/>
    <property type="match status" value="1"/>
</dbReference>
<dbReference type="SUPFAM" id="SSF81799">
    <property type="entry name" value="Putative methyltransferase TM0872, insert domain"/>
    <property type="match status" value="1"/>
</dbReference>
<dbReference type="RefSeq" id="XP_053059329.1">
    <property type="nucleotide sequence ID" value="XM_053203354.1"/>
</dbReference>
<name>A0A6J2AK31_ACIJB</name>
<dbReference type="AlphaFoldDB" id="A0A6J2AK31"/>
<dbReference type="SUPFAM" id="SSF53335">
    <property type="entry name" value="S-adenosyl-L-methionine-dependent methyltransferases"/>
    <property type="match status" value="1"/>
</dbReference>
<dbReference type="GO" id="GO:0005759">
    <property type="term" value="C:mitochondrial matrix"/>
    <property type="evidence" value="ECO:0007669"/>
    <property type="project" value="UniProtKB-SubCell"/>
</dbReference>
<sequence length="479" mass="54239">MLRYPYFCKIYKEFHSCWLESGIFNLGIWPKKIHATTERCNEYEAEEQTDQTGAQELHRSQNGDFEAMTKLHIPVMVDEVVRCLAPQKGQGYMISCKNVNGETKFFQMSFLIRFYRTTLYLCLHYFCPGRLTFPSQIIWLPCPVASGWITQMGVTSWRSESEIFLDMTFGSGGHTRAILQKESDITLYALDRDPTAYAIAEQLSEFYPKQIRAMLGQFSQAEALLMKAGVQPGTLDGVLLDLGCSSMQLDAPERGFSLRKDGPLDMRMDGGRYPDMPTAADVVNALDQQALASILRTYGEEKHAKKIASAIVQARSLYPISRTQQLASIVAGAFPPSAIFARKDLLQRSTHIATKTFQAFRIFVNNELNELYIGLKTAQKFLRPGGRLVALSFHSLEDRIVKRFLLGISMTERFNLSARQKVIQASQLRSSYENKEGDSISRAPLMWELIHKKVLTPEDQDVQDNPRARSAKLRAAIKL</sequence>
<evidence type="ECO:0000256" key="9">
    <source>
        <dbReference type="ARBA" id="ARBA00023128"/>
    </source>
</evidence>
<keyword evidence="9" id="KW-0496">Mitochondrion</keyword>
<evidence type="ECO:0000256" key="2">
    <source>
        <dbReference type="ARBA" id="ARBA00010396"/>
    </source>
</evidence>
<dbReference type="GO" id="GO:0070475">
    <property type="term" value="P:rRNA base methylation"/>
    <property type="evidence" value="ECO:0007669"/>
    <property type="project" value="TreeGrafter"/>
</dbReference>
<keyword evidence="15" id="KW-1185">Reference proteome</keyword>
<evidence type="ECO:0000256" key="8">
    <source>
        <dbReference type="ARBA" id="ARBA00022990"/>
    </source>
</evidence>
<evidence type="ECO:0000256" key="13">
    <source>
        <dbReference type="ARBA" id="ARBA00080961"/>
    </source>
</evidence>
<dbReference type="HAMAP" id="MF_01007">
    <property type="entry name" value="16SrRNA_methyltr_H"/>
    <property type="match status" value="1"/>
</dbReference>
<evidence type="ECO:0000256" key="14">
    <source>
        <dbReference type="ARBA" id="ARBA00081509"/>
    </source>
</evidence>
<keyword evidence="8" id="KW-0007">Acetylation</keyword>
<dbReference type="GeneID" id="106970280"/>
<dbReference type="Proteomes" id="UP001652583">
    <property type="component" value="Chromosome D1"/>
</dbReference>
<dbReference type="PANTHER" id="PTHR11265:SF0">
    <property type="entry name" value="12S RRNA N4-METHYLCYTIDINE METHYLTRANSFERASE"/>
    <property type="match status" value="1"/>
</dbReference>
<evidence type="ECO:0000256" key="4">
    <source>
        <dbReference type="ARBA" id="ARBA00022603"/>
    </source>
</evidence>
<evidence type="ECO:0000313" key="18">
    <source>
        <dbReference type="RefSeq" id="XP_053059330.1"/>
    </source>
</evidence>
<dbReference type="PANTHER" id="PTHR11265">
    <property type="entry name" value="S-ADENOSYL-METHYLTRANSFERASE MRAW"/>
    <property type="match status" value="1"/>
</dbReference>
<evidence type="ECO:0000256" key="3">
    <source>
        <dbReference type="ARBA" id="ARBA00022553"/>
    </source>
</evidence>
<accession>A0A6J2AK31</accession>
<dbReference type="RefSeq" id="XP_053059330.1">
    <property type="nucleotide sequence ID" value="XM_053203355.1"/>
</dbReference>
<dbReference type="Gene3D" id="3.40.50.150">
    <property type="entry name" value="Vaccinia Virus protein VP39"/>
    <property type="match status" value="1"/>
</dbReference>
<keyword evidence="5" id="KW-0808">Transferase</keyword>
<evidence type="ECO:0000313" key="15">
    <source>
        <dbReference type="Proteomes" id="UP001652583"/>
    </source>
</evidence>
<dbReference type="GO" id="GO:0071424">
    <property type="term" value="F:rRNA (cytosine-N4-)-methyltransferase activity"/>
    <property type="evidence" value="ECO:0007669"/>
    <property type="project" value="TreeGrafter"/>
</dbReference>
<protein>
    <recommendedName>
        <fullName evidence="12">12S rRNA N(4)-cytidine methyltransferase METTL15</fullName>
    </recommendedName>
    <alternativeName>
        <fullName evidence="13">Methyltransferase 5 domain-containing protein 1</fullName>
    </alternativeName>
    <alternativeName>
        <fullName evidence="14">Methyltransferase-like protein 15</fullName>
    </alternativeName>
</protein>
<proteinExistence type="inferred from homology"/>
<comment type="function">
    <text evidence="11">N4-methylcytidine (m4C) methyltransferase responsible for the methylation of position C839 in mitochondrial 12S rRNA. Involved in the stabilization of 12S rRNA folding, therefore facilitating the assembly of the mitochondrial small ribosomal subunits.</text>
</comment>
<evidence type="ECO:0000313" key="16">
    <source>
        <dbReference type="RefSeq" id="XP_026928754.1"/>
    </source>
</evidence>
<organism evidence="15 16">
    <name type="scientific">Acinonyx jubatus</name>
    <name type="common">Cheetah</name>
    <dbReference type="NCBI Taxonomy" id="32536"/>
    <lineage>
        <taxon>Eukaryota</taxon>
        <taxon>Metazoa</taxon>
        <taxon>Chordata</taxon>
        <taxon>Craniata</taxon>
        <taxon>Vertebrata</taxon>
        <taxon>Euteleostomi</taxon>
        <taxon>Mammalia</taxon>
        <taxon>Eutheria</taxon>
        <taxon>Laurasiatheria</taxon>
        <taxon>Carnivora</taxon>
        <taxon>Feliformia</taxon>
        <taxon>Felidae</taxon>
        <taxon>Felinae</taxon>
        <taxon>Acinonyx</taxon>
    </lineage>
</organism>